<sequence length="193" mass="21808">MSSYAIRVRSPGYTPRFGMPSSVVTCCETKPTRSSSREGHEEALRYYWNSFALTCSHAGYVFVVAWLRRARVTCLLCVSKRISYEPENAGESCDERFPPFRNRSNLRGPELAFPRVPGFTAFARLPGVDLPRRMDGVVRDAILEPLRVGTRTATWKVTYLAVNKDVCSVPYPTAPEIATLYLGTEEKLYARRV</sequence>
<dbReference type="Proteomes" id="UP001430953">
    <property type="component" value="Unassembled WGS sequence"/>
</dbReference>
<dbReference type="EMBL" id="JADYXP020000005">
    <property type="protein sequence ID" value="KAL0124868.1"/>
    <property type="molecule type" value="Genomic_DNA"/>
</dbReference>
<evidence type="ECO:0000313" key="2">
    <source>
        <dbReference type="Proteomes" id="UP001430953"/>
    </source>
</evidence>
<comment type="caution">
    <text evidence="1">The sequence shown here is derived from an EMBL/GenBank/DDBJ whole genome shotgun (WGS) entry which is preliminary data.</text>
</comment>
<accession>A0AAW2GB51</accession>
<proteinExistence type="predicted"/>
<organism evidence="1 2">
    <name type="scientific">Cardiocondyla obscurior</name>
    <dbReference type="NCBI Taxonomy" id="286306"/>
    <lineage>
        <taxon>Eukaryota</taxon>
        <taxon>Metazoa</taxon>
        <taxon>Ecdysozoa</taxon>
        <taxon>Arthropoda</taxon>
        <taxon>Hexapoda</taxon>
        <taxon>Insecta</taxon>
        <taxon>Pterygota</taxon>
        <taxon>Neoptera</taxon>
        <taxon>Endopterygota</taxon>
        <taxon>Hymenoptera</taxon>
        <taxon>Apocrita</taxon>
        <taxon>Aculeata</taxon>
        <taxon>Formicoidea</taxon>
        <taxon>Formicidae</taxon>
        <taxon>Myrmicinae</taxon>
        <taxon>Cardiocondyla</taxon>
    </lineage>
</organism>
<gene>
    <name evidence="1" type="ORF">PUN28_006614</name>
</gene>
<dbReference type="AlphaFoldDB" id="A0AAW2GB51"/>
<keyword evidence="2" id="KW-1185">Reference proteome</keyword>
<evidence type="ECO:0000313" key="1">
    <source>
        <dbReference type="EMBL" id="KAL0124868.1"/>
    </source>
</evidence>
<protein>
    <submittedName>
        <fullName evidence="1">Uncharacterized protein</fullName>
    </submittedName>
</protein>
<reference evidence="1 2" key="1">
    <citation type="submission" date="2023-03" db="EMBL/GenBank/DDBJ databases">
        <title>High recombination rates correlate with genetic variation in Cardiocondyla obscurior ants.</title>
        <authorList>
            <person name="Errbii M."/>
        </authorList>
    </citation>
    <scope>NUCLEOTIDE SEQUENCE [LARGE SCALE GENOMIC DNA]</scope>
    <source>
        <strain evidence="1">Alpha-2009</strain>
        <tissue evidence="1">Whole body</tissue>
    </source>
</reference>
<name>A0AAW2GB51_9HYME</name>